<dbReference type="HOGENOM" id="CLU_880169_0_0_1"/>
<feature type="region of interest" description="Disordered" evidence="1">
    <location>
        <begin position="174"/>
        <end position="202"/>
    </location>
</feature>
<feature type="region of interest" description="Disordered" evidence="1">
    <location>
        <begin position="223"/>
        <end position="316"/>
    </location>
</feature>
<reference evidence="2 3" key="1">
    <citation type="journal article" date="2012" name="New Phytol.">
        <title>Insight into trade-off between wood decay and parasitism from the genome of a fungal forest pathogen.</title>
        <authorList>
            <person name="Olson A."/>
            <person name="Aerts A."/>
            <person name="Asiegbu F."/>
            <person name="Belbahri L."/>
            <person name="Bouzid O."/>
            <person name="Broberg A."/>
            <person name="Canback B."/>
            <person name="Coutinho P.M."/>
            <person name="Cullen D."/>
            <person name="Dalman K."/>
            <person name="Deflorio G."/>
            <person name="van Diepen L.T."/>
            <person name="Dunand C."/>
            <person name="Duplessis S."/>
            <person name="Durling M."/>
            <person name="Gonthier P."/>
            <person name="Grimwood J."/>
            <person name="Fossdal C.G."/>
            <person name="Hansson D."/>
            <person name="Henrissat B."/>
            <person name="Hietala A."/>
            <person name="Himmelstrand K."/>
            <person name="Hoffmeister D."/>
            <person name="Hogberg N."/>
            <person name="James T.Y."/>
            <person name="Karlsson M."/>
            <person name="Kohler A."/>
            <person name="Kues U."/>
            <person name="Lee Y.H."/>
            <person name="Lin Y.C."/>
            <person name="Lind M."/>
            <person name="Lindquist E."/>
            <person name="Lombard V."/>
            <person name="Lucas S."/>
            <person name="Lunden K."/>
            <person name="Morin E."/>
            <person name="Murat C."/>
            <person name="Park J."/>
            <person name="Raffaello T."/>
            <person name="Rouze P."/>
            <person name="Salamov A."/>
            <person name="Schmutz J."/>
            <person name="Solheim H."/>
            <person name="Stahlberg J."/>
            <person name="Velez H."/>
            <person name="de Vries R.P."/>
            <person name="Wiebenga A."/>
            <person name="Woodward S."/>
            <person name="Yakovlev I."/>
            <person name="Garbelotto M."/>
            <person name="Martin F."/>
            <person name="Grigoriev I.V."/>
            <person name="Stenlid J."/>
        </authorList>
    </citation>
    <scope>NUCLEOTIDE SEQUENCE [LARGE SCALE GENOMIC DNA]</scope>
    <source>
        <strain evidence="2 3">TC 32-1</strain>
    </source>
</reference>
<feature type="region of interest" description="Disordered" evidence="1">
    <location>
        <begin position="67"/>
        <end position="139"/>
    </location>
</feature>
<feature type="compositionally biased region" description="Polar residues" evidence="1">
    <location>
        <begin position="104"/>
        <end position="119"/>
    </location>
</feature>
<keyword evidence="3" id="KW-1185">Reference proteome</keyword>
<dbReference type="RefSeq" id="XP_009544006.1">
    <property type="nucleotide sequence ID" value="XM_009545711.1"/>
</dbReference>
<dbReference type="AlphaFoldDB" id="W4KER2"/>
<evidence type="ECO:0000313" key="2">
    <source>
        <dbReference type="EMBL" id="ETW84322.1"/>
    </source>
</evidence>
<accession>W4KER2</accession>
<evidence type="ECO:0000313" key="3">
    <source>
        <dbReference type="Proteomes" id="UP000030671"/>
    </source>
</evidence>
<organism evidence="2 3">
    <name type="scientific">Heterobasidion irregulare (strain TC 32-1)</name>
    <dbReference type="NCBI Taxonomy" id="747525"/>
    <lineage>
        <taxon>Eukaryota</taxon>
        <taxon>Fungi</taxon>
        <taxon>Dikarya</taxon>
        <taxon>Basidiomycota</taxon>
        <taxon>Agaricomycotina</taxon>
        <taxon>Agaricomycetes</taxon>
        <taxon>Russulales</taxon>
        <taxon>Bondarzewiaceae</taxon>
        <taxon>Heterobasidion</taxon>
        <taxon>Heterobasidion annosum species complex</taxon>
    </lineage>
</organism>
<feature type="compositionally biased region" description="Basic and acidic residues" evidence="1">
    <location>
        <begin position="226"/>
        <end position="237"/>
    </location>
</feature>
<sequence>MISIEAPDLCAGEGGERHNSPPSVFQGIDYLFTISVSAPRNVTIADKSKHAKLTASRPQSIQKLLVSEGGAPQPGPRAISDLLPSWSSGGRPPRPRRLIRNCLRQGTTQATRQPDSQPVPSKHGPQLPRTVAAPRRTRPFPCSVDDHLLTRERHAPPLAMTISIVICARHDTICGSARSTPGQRDETKDNASDEINRYVTRGSTTRSGIATQHGISKCMWRGTAGNREDCEGKKEDSTTIARHGGNDQKKQRQTKQSKIVIEKKKKKGTHKWEGEKEKRDSAGTEETQRGTLARCRGTRATAQPRTEERYVHVNKE</sequence>
<proteinExistence type="predicted"/>
<dbReference type="GeneID" id="20670008"/>
<feature type="compositionally biased region" description="Basic and acidic residues" evidence="1">
    <location>
        <begin position="305"/>
        <end position="316"/>
    </location>
</feature>
<dbReference type="KEGG" id="hir:HETIRDRAFT_313161"/>
<gene>
    <name evidence="2" type="ORF">HETIRDRAFT_313161</name>
</gene>
<evidence type="ECO:0000256" key="1">
    <source>
        <dbReference type="SAM" id="MobiDB-lite"/>
    </source>
</evidence>
<name>W4KER2_HETIT</name>
<dbReference type="InParanoid" id="W4KER2"/>
<dbReference type="Proteomes" id="UP000030671">
    <property type="component" value="Unassembled WGS sequence"/>
</dbReference>
<feature type="compositionally biased region" description="Basic and acidic residues" evidence="1">
    <location>
        <begin position="183"/>
        <end position="196"/>
    </location>
</feature>
<feature type="compositionally biased region" description="Low complexity" evidence="1">
    <location>
        <begin position="82"/>
        <end position="91"/>
    </location>
</feature>
<protein>
    <submittedName>
        <fullName evidence="2">Uncharacterized protein</fullName>
    </submittedName>
</protein>
<dbReference type="EMBL" id="KI925456">
    <property type="protein sequence ID" value="ETW84322.1"/>
    <property type="molecule type" value="Genomic_DNA"/>
</dbReference>
<feature type="compositionally biased region" description="Basic and acidic residues" evidence="1">
    <location>
        <begin position="270"/>
        <end position="288"/>
    </location>
</feature>